<comment type="caution">
    <text evidence="1">The sequence shown here is derived from an EMBL/GenBank/DDBJ whole genome shotgun (WGS) entry which is preliminary data.</text>
</comment>
<sequence length="491" mass="57207">MPNLIHTPLKHKRLGRSATHKTNGVQLEQLPRDIFCYISHYLTPRDNCGSDATHTITDLNDLFNLTIRPIYQQFMLSTIVLPSTLNGINTNLFKEPFYTALTHTIIIHPTTKKYKHARLIQSILKELPLINLRRVVIHTTASEFPNYKWLGRRNLEQVVVTIDRPVRSSKHRVIQTLLPFVTPSLKKFKLVDELDPISKDFRLNFAFFAGQLSRHCHDITSVSISIGHHLFNRYFSYARLEEFHIYSGSDQTTPMSFLERYPTIEKLIDQSRCAHRAFKLSTGGNMLPHLREVYTSNLNLHHYLEPIAMTKRSRPLEHVCVTFVSPAEDHLWLRQLPPSMRKLTVVTRQVIHPPSGLPPLPLMRDLVIHYTALLKSSSLRNKNIRVTESIDWVKPWLEAMPSLRRIRVTNDDSKVVLYDVKERTGKIVNRDGNTSSRFFWLKDFRCYDGDSFSGRALQRLGHKWRISLPLAFSSDLWRMSKEEWEFRVSLL</sequence>
<evidence type="ECO:0000313" key="2">
    <source>
        <dbReference type="Proteomes" id="UP000241769"/>
    </source>
</evidence>
<proteinExistence type="predicted"/>
<dbReference type="Proteomes" id="UP000241769">
    <property type="component" value="Unassembled WGS sequence"/>
</dbReference>
<name>A0A2P6NJS7_9EUKA</name>
<protein>
    <submittedName>
        <fullName evidence="1">Uncharacterized protein</fullName>
    </submittedName>
</protein>
<dbReference type="InParanoid" id="A0A2P6NJS7"/>
<reference evidence="1 2" key="1">
    <citation type="journal article" date="2018" name="Genome Biol. Evol.">
        <title>Multiple Roots of Fruiting Body Formation in Amoebozoa.</title>
        <authorList>
            <person name="Hillmann F."/>
            <person name="Forbes G."/>
            <person name="Novohradska S."/>
            <person name="Ferling I."/>
            <person name="Riege K."/>
            <person name="Groth M."/>
            <person name="Westermann M."/>
            <person name="Marz M."/>
            <person name="Spaller T."/>
            <person name="Winckler T."/>
            <person name="Schaap P."/>
            <person name="Glockner G."/>
        </authorList>
    </citation>
    <scope>NUCLEOTIDE SEQUENCE [LARGE SCALE GENOMIC DNA]</scope>
    <source>
        <strain evidence="1 2">Jena</strain>
    </source>
</reference>
<dbReference type="AlphaFoldDB" id="A0A2P6NJS7"/>
<organism evidence="1 2">
    <name type="scientific">Planoprotostelium fungivorum</name>
    <dbReference type="NCBI Taxonomy" id="1890364"/>
    <lineage>
        <taxon>Eukaryota</taxon>
        <taxon>Amoebozoa</taxon>
        <taxon>Evosea</taxon>
        <taxon>Variosea</taxon>
        <taxon>Cavosteliida</taxon>
        <taxon>Cavosteliaceae</taxon>
        <taxon>Planoprotostelium</taxon>
    </lineage>
</organism>
<evidence type="ECO:0000313" key="1">
    <source>
        <dbReference type="EMBL" id="PRP84215.1"/>
    </source>
</evidence>
<dbReference type="EMBL" id="MDYQ01000067">
    <property type="protein sequence ID" value="PRP84215.1"/>
    <property type="molecule type" value="Genomic_DNA"/>
</dbReference>
<keyword evidence="2" id="KW-1185">Reference proteome</keyword>
<gene>
    <name evidence="1" type="ORF">PROFUN_08415</name>
</gene>
<accession>A0A2P6NJS7</accession>